<dbReference type="InterPro" id="IPR058779">
    <property type="entry name" value="Ig_NUP210_13th"/>
</dbReference>
<evidence type="ECO:0000313" key="2">
    <source>
        <dbReference type="EMBL" id="KAK2091422.1"/>
    </source>
</evidence>
<dbReference type="Pfam" id="PF26181">
    <property type="entry name" value="Ig_NUP210_13th"/>
    <property type="match status" value="1"/>
</dbReference>
<accession>A0ABQ9U2X4</accession>
<evidence type="ECO:0000259" key="1">
    <source>
        <dbReference type="Pfam" id="PF26181"/>
    </source>
</evidence>
<dbReference type="Proteomes" id="UP001266305">
    <property type="component" value="Unassembled WGS sequence"/>
</dbReference>
<proteinExistence type="predicted"/>
<feature type="non-terminal residue" evidence="2">
    <location>
        <position position="1"/>
    </location>
</feature>
<dbReference type="EMBL" id="JASSZA010000016">
    <property type="protein sequence ID" value="KAK2091422.1"/>
    <property type="molecule type" value="Genomic_DNA"/>
</dbReference>
<gene>
    <name evidence="2" type="ORF">P7K49_030706</name>
</gene>
<reference evidence="2 3" key="1">
    <citation type="submission" date="2023-05" db="EMBL/GenBank/DDBJ databases">
        <title>B98-5 Cell Line De Novo Hybrid Assembly: An Optical Mapping Approach.</title>
        <authorList>
            <person name="Kananen K."/>
            <person name="Auerbach J.A."/>
            <person name="Kautto E."/>
            <person name="Blachly J.S."/>
        </authorList>
    </citation>
    <scope>NUCLEOTIDE SEQUENCE [LARGE SCALE GENOMIC DNA]</scope>
    <source>
        <strain evidence="2">B95-8</strain>
        <tissue evidence="2">Cell line</tissue>
    </source>
</reference>
<comment type="caution">
    <text evidence="2">The sequence shown here is derived from an EMBL/GenBank/DDBJ whole genome shotgun (WGS) entry which is preliminary data.</text>
</comment>
<sequence length="53" mass="5803">ASIRLPSQYNFAMNVLGRVKGRTGLRVVVKAVDPTSGQLYGLARELSDEIQVQ</sequence>
<keyword evidence="3" id="KW-1185">Reference proteome</keyword>
<evidence type="ECO:0000313" key="3">
    <source>
        <dbReference type="Proteomes" id="UP001266305"/>
    </source>
</evidence>
<protein>
    <recommendedName>
        <fullName evidence="1">NUP210 Ig-like domain-containing protein</fullName>
    </recommendedName>
</protein>
<feature type="non-terminal residue" evidence="2">
    <location>
        <position position="53"/>
    </location>
</feature>
<organism evidence="2 3">
    <name type="scientific">Saguinus oedipus</name>
    <name type="common">Cotton-top tamarin</name>
    <name type="synonym">Oedipomidas oedipus</name>
    <dbReference type="NCBI Taxonomy" id="9490"/>
    <lineage>
        <taxon>Eukaryota</taxon>
        <taxon>Metazoa</taxon>
        <taxon>Chordata</taxon>
        <taxon>Craniata</taxon>
        <taxon>Vertebrata</taxon>
        <taxon>Euteleostomi</taxon>
        <taxon>Mammalia</taxon>
        <taxon>Eutheria</taxon>
        <taxon>Euarchontoglires</taxon>
        <taxon>Primates</taxon>
        <taxon>Haplorrhini</taxon>
        <taxon>Platyrrhini</taxon>
        <taxon>Cebidae</taxon>
        <taxon>Callitrichinae</taxon>
        <taxon>Saguinus</taxon>
    </lineage>
</organism>
<name>A0ABQ9U2X4_SAGOE</name>
<feature type="domain" description="NUP210 Ig-like" evidence="1">
    <location>
        <begin position="2"/>
        <end position="53"/>
    </location>
</feature>